<evidence type="ECO:0000313" key="2">
    <source>
        <dbReference type="EMBL" id="ALJ05559.1"/>
    </source>
</evidence>
<evidence type="ECO:0000313" key="3">
    <source>
        <dbReference type="Proteomes" id="UP000057981"/>
    </source>
</evidence>
<gene>
    <name evidence="2" type="ORF">APS56_10685</name>
</gene>
<organism evidence="2 3">
    <name type="scientific">Pseudalgibacter alginicilyticus</name>
    <dbReference type="NCBI Taxonomy" id="1736674"/>
    <lineage>
        <taxon>Bacteria</taxon>
        <taxon>Pseudomonadati</taxon>
        <taxon>Bacteroidota</taxon>
        <taxon>Flavobacteriia</taxon>
        <taxon>Flavobacteriales</taxon>
        <taxon>Flavobacteriaceae</taxon>
        <taxon>Pseudalgibacter</taxon>
    </lineage>
</organism>
<dbReference type="STRING" id="1736674.APS56_10685"/>
<keyword evidence="1" id="KW-0812">Transmembrane</keyword>
<dbReference type="KEGG" id="ahz:APS56_10685"/>
<protein>
    <submittedName>
        <fullName evidence="2">Uncharacterized protein</fullName>
    </submittedName>
</protein>
<sequence>MIKRILFVVAIFLLLFLISYNLHNYFLNSTPSYSLLDVYLFHVIAAIIVYVIVELVFSVLPNQTGYAYLALIFLKIGLFVLIFQNSIFSNDNLTQLERIGLIVPLFLFLISEAVSVSKLLVKQ</sequence>
<dbReference type="AlphaFoldDB" id="A0A0P0CHC6"/>
<dbReference type="Proteomes" id="UP000057981">
    <property type="component" value="Chromosome"/>
</dbReference>
<dbReference type="OrthoDB" id="981687at2"/>
<keyword evidence="3" id="KW-1185">Reference proteome</keyword>
<feature type="transmembrane region" description="Helical" evidence="1">
    <location>
        <begin position="67"/>
        <end position="87"/>
    </location>
</feature>
<dbReference type="RefSeq" id="WP_054727935.1">
    <property type="nucleotide sequence ID" value="NZ_CP012898.1"/>
</dbReference>
<keyword evidence="1" id="KW-0472">Membrane</keyword>
<feature type="transmembrane region" description="Helical" evidence="1">
    <location>
        <begin position="99"/>
        <end position="121"/>
    </location>
</feature>
<name>A0A0P0CHC6_9FLAO</name>
<dbReference type="EMBL" id="CP012898">
    <property type="protein sequence ID" value="ALJ05559.1"/>
    <property type="molecule type" value="Genomic_DNA"/>
</dbReference>
<dbReference type="InterPro" id="IPR046166">
    <property type="entry name" value="DUF6168"/>
</dbReference>
<feature type="transmembrane region" description="Helical" evidence="1">
    <location>
        <begin position="39"/>
        <end position="60"/>
    </location>
</feature>
<accession>A0A0P0CHC6</accession>
<evidence type="ECO:0000256" key="1">
    <source>
        <dbReference type="SAM" id="Phobius"/>
    </source>
</evidence>
<reference evidence="2 3" key="1">
    <citation type="submission" date="2015-10" db="EMBL/GenBank/DDBJ databases">
        <authorList>
            <person name="Gilbert D.G."/>
        </authorList>
    </citation>
    <scope>NUCLEOTIDE SEQUENCE [LARGE SCALE GENOMIC DNA]</scope>
    <source>
        <strain evidence="3">HZ-22</strain>
    </source>
</reference>
<proteinExistence type="predicted"/>
<dbReference type="Pfam" id="PF19665">
    <property type="entry name" value="DUF6168"/>
    <property type="match status" value="1"/>
</dbReference>
<feature type="transmembrane region" description="Helical" evidence="1">
    <location>
        <begin position="5"/>
        <end position="27"/>
    </location>
</feature>
<keyword evidence="1" id="KW-1133">Transmembrane helix</keyword>